<feature type="region of interest" description="Disordered" evidence="1">
    <location>
        <begin position="1"/>
        <end position="35"/>
    </location>
</feature>
<evidence type="ECO:0000313" key="2">
    <source>
        <dbReference type="EMBL" id="KAJ0967662.1"/>
    </source>
</evidence>
<proteinExistence type="predicted"/>
<gene>
    <name evidence="2" type="ORF">J5N97_024579</name>
</gene>
<name>A0A9D5C857_9LILI</name>
<reference evidence="2" key="1">
    <citation type="submission" date="2021-03" db="EMBL/GenBank/DDBJ databases">
        <authorList>
            <person name="Li Z."/>
            <person name="Yang C."/>
        </authorList>
    </citation>
    <scope>NUCLEOTIDE SEQUENCE</scope>
    <source>
        <strain evidence="2">Dzin_1.0</strain>
        <tissue evidence="2">Leaf</tissue>
    </source>
</reference>
<evidence type="ECO:0000256" key="1">
    <source>
        <dbReference type="SAM" id="MobiDB-lite"/>
    </source>
</evidence>
<dbReference type="AlphaFoldDB" id="A0A9D5C857"/>
<evidence type="ECO:0000313" key="3">
    <source>
        <dbReference type="Proteomes" id="UP001085076"/>
    </source>
</evidence>
<dbReference type="Proteomes" id="UP001085076">
    <property type="component" value="Miscellaneous, Linkage group lg07"/>
</dbReference>
<accession>A0A9D5C857</accession>
<keyword evidence="3" id="KW-1185">Reference proteome</keyword>
<dbReference type="EMBL" id="JAGGNH010000007">
    <property type="protein sequence ID" value="KAJ0967662.1"/>
    <property type="molecule type" value="Genomic_DNA"/>
</dbReference>
<comment type="caution">
    <text evidence="2">The sequence shown here is derived from an EMBL/GenBank/DDBJ whole genome shotgun (WGS) entry which is preliminary data.</text>
</comment>
<protein>
    <submittedName>
        <fullName evidence="2">Uncharacterized protein</fullName>
    </submittedName>
</protein>
<sequence length="124" mass="13277">MKKRRKDRRSNQAEVRLRPKPCSAPLRPAADPPPPAPARLLVRPCQVCRQACPPSPAAIFPCYPISTDQPLLQRLSRQICSSSAPRPRPAACSLSALAPPVQPPLAVLRPCSPPDLAGLPLVAA</sequence>
<reference evidence="2" key="2">
    <citation type="journal article" date="2022" name="Hortic Res">
        <title>The genome of Dioscorea zingiberensis sheds light on the biosynthesis, origin and evolution of the medicinally important diosgenin saponins.</title>
        <authorList>
            <person name="Li Y."/>
            <person name="Tan C."/>
            <person name="Li Z."/>
            <person name="Guo J."/>
            <person name="Li S."/>
            <person name="Chen X."/>
            <person name="Wang C."/>
            <person name="Dai X."/>
            <person name="Yang H."/>
            <person name="Song W."/>
            <person name="Hou L."/>
            <person name="Xu J."/>
            <person name="Tong Z."/>
            <person name="Xu A."/>
            <person name="Yuan X."/>
            <person name="Wang W."/>
            <person name="Yang Q."/>
            <person name="Chen L."/>
            <person name="Sun Z."/>
            <person name="Wang K."/>
            <person name="Pan B."/>
            <person name="Chen J."/>
            <person name="Bao Y."/>
            <person name="Liu F."/>
            <person name="Qi X."/>
            <person name="Gang D.R."/>
            <person name="Wen J."/>
            <person name="Li J."/>
        </authorList>
    </citation>
    <scope>NUCLEOTIDE SEQUENCE</scope>
    <source>
        <strain evidence="2">Dzin_1.0</strain>
    </source>
</reference>
<organism evidence="2 3">
    <name type="scientific">Dioscorea zingiberensis</name>
    <dbReference type="NCBI Taxonomy" id="325984"/>
    <lineage>
        <taxon>Eukaryota</taxon>
        <taxon>Viridiplantae</taxon>
        <taxon>Streptophyta</taxon>
        <taxon>Embryophyta</taxon>
        <taxon>Tracheophyta</taxon>
        <taxon>Spermatophyta</taxon>
        <taxon>Magnoliopsida</taxon>
        <taxon>Liliopsida</taxon>
        <taxon>Dioscoreales</taxon>
        <taxon>Dioscoreaceae</taxon>
        <taxon>Dioscorea</taxon>
    </lineage>
</organism>